<dbReference type="InterPro" id="IPR001370">
    <property type="entry name" value="BIR_rpt"/>
</dbReference>
<keyword evidence="1" id="KW-1185">Reference proteome</keyword>
<dbReference type="OrthoDB" id="7543437at2759"/>
<dbReference type="GO" id="GO:0043066">
    <property type="term" value="P:negative regulation of apoptotic process"/>
    <property type="evidence" value="ECO:0007669"/>
    <property type="project" value="TreeGrafter"/>
</dbReference>
<dbReference type="Pfam" id="PF00653">
    <property type="entry name" value="BIR"/>
    <property type="match status" value="2"/>
</dbReference>
<dbReference type="GO" id="GO:0031398">
    <property type="term" value="P:positive regulation of protein ubiquitination"/>
    <property type="evidence" value="ECO:0007669"/>
    <property type="project" value="TreeGrafter"/>
</dbReference>
<dbReference type="GO" id="GO:0005737">
    <property type="term" value="C:cytoplasm"/>
    <property type="evidence" value="ECO:0007669"/>
    <property type="project" value="TreeGrafter"/>
</dbReference>
<dbReference type="PANTHER" id="PTHR10044:SF139">
    <property type="entry name" value="DEATH-ASSOCIATED INHIBITOR OF APOPTOSIS 2"/>
    <property type="match status" value="1"/>
</dbReference>
<dbReference type="Proteomes" id="UP000504615">
    <property type="component" value="Unplaced"/>
</dbReference>
<dbReference type="CDD" id="cd00022">
    <property type="entry name" value="BIR"/>
    <property type="match status" value="2"/>
</dbReference>
<dbReference type="KEGG" id="pbar:105422657"/>
<name>A0A6I9WFC6_9HYME</name>
<dbReference type="GO" id="GO:0005634">
    <property type="term" value="C:nucleus"/>
    <property type="evidence" value="ECO:0007669"/>
    <property type="project" value="TreeGrafter"/>
</dbReference>
<dbReference type="GO" id="GO:0061630">
    <property type="term" value="F:ubiquitin protein ligase activity"/>
    <property type="evidence" value="ECO:0007669"/>
    <property type="project" value="TreeGrafter"/>
</dbReference>
<accession>A0A6I9WFC6</accession>
<dbReference type="PROSITE" id="PS01282">
    <property type="entry name" value="BIR_REPEAT_1"/>
    <property type="match status" value="1"/>
</dbReference>
<dbReference type="GeneID" id="105422657"/>
<evidence type="ECO:0000313" key="2">
    <source>
        <dbReference type="RefSeq" id="XP_011630433.1"/>
    </source>
</evidence>
<dbReference type="InterPro" id="IPR050784">
    <property type="entry name" value="IAP"/>
</dbReference>
<sequence length="302" mass="34531">MTLRFLHKQAYHTRKMMKLARIGHEDLNNKLNDLPMLTGTSSTDDVDYTDYRFEAARLNSFVGWNVPYIDPQKLAAAGLYYTGQEDIVKCFECGTVLAGWLEGDDAMIEHQRWSGRCRFVRNIACGNIPIGIDPSTVPSSHKQLQTCGLYGIRYMPNSGPDNLQLEETTEHNPIEINSKDTEVKVFYDSDSDDVSFIAKFGDVMSSKQPKYACYEQRLRTFAMWPENKVQKKEDLAAAGFWYLGYGDQTMCFFCEGCLKDWMPTDNPVEEHFKWFPDCAFIKKVLAKKQLRENADLQPSSAA</sequence>
<dbReference type="PROSITE" id="PS50143">
    <property type="entry name" value="BIR_REPEAT_2"/>
    <property type="match status" value="2"/>
</dbReference>
<reference evidence="2" key="1">
    <citation type="submission" date="2025-08" db="UniProtKB">
        <authorList>
            <consortium name="RefSeq"/>
        </authorList>
    </citation>
    <scope>IDENTIFICATION</scope>
</reference>
<dbReference type="AlphaFoldDB" id="A0A6I9WFC6"/>
<dbReference type="SUPFAM" id="SSF57924">
    <property type="entry name" value="Inhibitor of apoptosis (IAP) repeat"/>
    <property type="match status" value="2"/>
</dbReference>
<proteinExistence type="predicted"/>
<dbReference type="GO" id="GO:0043027">
    <property type="term" value="F:cysteine-type endopeptidase inhibitor activity involved in apoptotic process"/>
    <property type="evidence" value="ECO:0007669"/>
    <property type="project" value="TreeGrafter"/>
</dbReference>
<protein>
    <submittedName>
        <fullName evidence="2">Death-associated inhibitor of apoptosis 1-like isoform X1</fullName>
    </submittedName>
</protein>
<gene>
    <name evidence="2" type="primary">LOC105422657</name>
</gene>
<evidence type="ECO:0000313" key="1">
    <source>
        <dbReference type="Proteomes" id="UP000504615"/>
    </source>
</evidence>
<organism evidence="1 2">
    <name type="scientific">Pogonomyrmex barbatus</name>
    <name type="common">red harvester ant</name>
    <dbReference type="NCBI Taxonomy" id="144034"/>
    <lineage>
        <taxon>Eukaryota</taxon>
        <taxon>Metazoa</taxon>
        <taxon>Ecdysozoa</taxon>
        <taxon>Arthropoda</taxon>
        <taxon>Hexapoda</taxon>
        <taxon>Insecta</taxon>
        <taxon>Pterygota</taxon>
        <taxon>Neoptera</taxon>
        <taxon>Endopterygota</taxon>
        <taxon>Hymenoptera</taxon>
        <taxon>Apocrita</taxon>
        <taxon>Aculeata</taxon>
        <taxon>Formicoidea</taxon>
        <taxon>Formicidae</taxon>
        <taxon>Myrmicinae</taxon>
        <taxon>Pogonomyrmex</taxon>
    </lineage>
</organism>
<dbReference type="Gene3D" id="1.10.1170.10">
    <property type="entry name" value="Inhibitor Of Apoptosis Protein (2mihbC-IAP-1), Chain A"/>
    <property type="match status" value="2"/>
</dbReference>
<dbReference type="PANTHER" id="PTHR10044">
    <property type="entry name" value="INHIBITOR OF APOPTOSIS"/>
    <property type="match status" value="1"/>
</dbReference>
<dbReference type="GO" id="GO:0051726">
    <property type="term" value="P:regulation of cell cycle"/>
    <property type="evidence" value="ECO:0007669"/>
    <property type="project" value="TreeGrafter"/>
</dbReference>
<dbReference type="RefSeq" id="XP_011630433.1">
    <property type="nucleotide sequence ID" value="XM_011632131.2"/>
</dbReference>
<dbReference type="SMART" id="SM00238">
    <property type="entry name" value="BIR"/>
    <property type="match status" value="2"/>
</dbReference>